<evidence type="ECO:0000256" key="2">
    <source>
        <dbReference type="SAM" id="Phobius"/>
    </source>
</evidence>
<name>A0A4E0QUY6_FASHE</name>
<sequence length="168" mass="18446">MASTERKLYLAYTNGENPTCTWFITTDNGKTITLEIQKPAKVSQPCGFTVVDGNNSTNVNCENNNRYTSTGKDIIVRMENTNMNITYTCMITPATQPSEATTIRTQKQESTSTTQAQQRGQAGSTETFQQTTTSRTTSGAATSSTVIPFLVFTSFFFVIGCTSNQMIH</sequence>
<keyword evidence="2" id="KW-0812">Transmembrane</keyword>
<dbReference type="EMBL" id="JXXN02007263">
    <property type="protein sequence ID" value="THD19135.1"/>
    <property type="molecule type" value="Genomic_DNA"/>
</dbReference>
<feature type="compositionally biased region" description="Polar residues" evidence="1">
    <location>
        <begin position="98"/>
        <end position="122"/>
    </location>
</feature>
<gene>
    <name evidence="3" type="ORF">D915_010049</name>
</gene>
<proteinExistence type="predicted"/>
<evidence type="ECO:0000256" key="1">
    <source>
        <dbReference type="SAM" id="MobiDB-lite"/>
    </source>
</evidence>
<feature type="transmembrane region" description="Helical" evidence="2">
    <location>
        <begin position="146"/>
        <end position="167"/>
    </location>
</feature>
<dbReference type="Proteomes" id="UP000230066">
    <property type="component" value="Unassembled WGS sequence"/>
</dbReference>
<keyword evidence="2" id="KW-1133">Transmembrane helix</keyword>
<protein>
    <recommendedName>
        <fullName evidence="5">CUB domain-containing protein</fullName>
    </recommendedName>
</protein>
<evidence type="ECO:0008006" key="5">
    <source>
        <dbReference type="Google" id="ProtNLM"/>
    </source>
</evidence>
<keyword evidence="2" id="KW-0472">Membrane</keyword>
<feature type="region of interest" description="Disordered" evidence="1">
    <location>
        <begin position="98"/>
        <end position="139"/>
    </location>
</feature>
<reference evidence="3" key="1">
    <citation type="submission" date="2019-03" db="EMBL/GenBank/DDBJ databases">
        <title>Improved annotation for the trematode Fasciola hepatica.</title>
        <authorList>
            <person name="Choi Y.-J."/>
            <person name="Martin J."/>
            <person name="Mitreva M."/>
        </authorList>
    </citation>
    <scope>NUCLEOTIDE SEQUENCE [LARGE SCALE GENOMIC DNA]</scope>
</reference>
<accession>A0A4E0QUY6</accession>
<evidence type="ECO:0000313" key="4">
    <source>
        <dbReference type="Proteomes" id="UP000230066"/>
    </source>
</evidence>
<dbReference type="AlphaFoldDB" id="A0A4E0QUY6"/>
<feature type="compositionally biased region" description="Low complexity" evidence="1">
    <location>
        <begin position="123"/>
        <end position="139"/>
    </location>
</feature>
<keyword evidence="4" id="KW-1185">Reference proteome</keyword>
<organism evidence="3 4">
    <name type="scientific">Fasciola hepatica</name>
    <name type="common">Liver fluke</name>
    <dbReference type="NCBI Taxonomy" id="6192"/>
    <lineage>
        <taxon>Eukaryota</taxon>
        <taxon>Metazoa</taxon>
        <taxon>Spiralia</taxon>
        <taxon>Lophotrochozoa</taxon>
        <taxon>Platyhelminthes</taxon>
        <taxon>Trematoda</taxon>
        <taxon>Digenea</taxon>
        <taxon>Plagiorchiida</taxon>
        <taxon>Echinostomata</taxon>
        <taxon>Echinostomatoidea</taxon>
        <taxon>Fasciolidae</taxon>
        <taxon>Fasciola</taxon>
    </lineage>
</organism>
<evidence type="ECO:0000313" key="3">
    <source>
        <dbReference type="EMBL" id="THD19135.1"/>
    </source>
</evidence>
<comment type="caution">
    <text evidence="3">The sequence shown here is derived from an EMBL/GenBank/DDBJ whole genome shotgun (WGS) entry which is preliminary data.</text>
</comment>